<dbReference type="SUPFAM" id="SSF56954">
    <property type="entry name" value="Outer membrane efflux proteins (OEP)"/>
    <property type="match status" value="1"/>
</dbReference>
<dbReference type="PANTHER" id="PTHR30203">
    <property type="entry name" value="OUTER MEMBRANE CATION EFFLUX PROTEIN"/>
    <property type="match status" value="1"/>
</dbReference>
<evidence type="ECO:0000256" key="1">
    <source>
        <dbReference type="SAM" id="Coils"/>
    </source>
</evidence>
<evidence type="ECO:0000313" key="3">
    <source>
        <dbReference type="EMBL" id="MFC2925494.1"/>
    </source>
</evidence>
<comment type="caution">
    <text evidence="3">The sequence shown here is derived from an EMBL/GenBank/DDBJ whole genome shotgun (WGS) entry which is preliminary data.</text>
</comment>
<keyword evidence="1" id="KW-0175">Coiled coil</keyword>
<evidence type="ECO:0000256" key="2">
    <source>
        <dbReference type="SAM" id="SignalP"/>
    </source>
</evidence>
<reference evidence="4" key="1">
    <citation type="journal article" date="2019" name="Int. J. Syst. Evol. Microbiol.">
        <title>The Global Catalogue of Microorganisms (GCM) 10K type strain sequencing project: providing services to taxonomists for standard genome sequencing and annotation.</title>
        <authorList>
            <consortium name="The Broad Institute Genomics Platform"/>
            <consortium name="The Broad Institute Genome Sequencing Center for Infectious Disease"/>
            <person name="Wu L."/>
            <person name="Ma J."/>
        </authorList>
    </citation>
    <scope>NUCLEOTIDE SEQUENCE [LARGE SCALE GENOMIC DNA]</scope>
    <source>
        <strain evidence="4">KCTC 52487</strain>
    </source>
</reference>
<feature type="chain" id="PRO_5046437699" evidence="2">
    <location>
        <begin position="20"/>
        <end position="410"/>
    </location>
</feature>
<name>A0ABV6ZVV2_9PROT</name>
<proteinExistence type="predicted"/>
<dbReference type="Gene3D" id="1.20.1600.10">
    <property type="entry name" value="Outer membrane efflux proteins (OEP)"/>
    <property type="match status" value="1"/>
</dbReference>
<keyword evidence="2" id="KW-0732">Signal</keyword>
<organism evidence="3 4">
    <name type="scientific">Hyphobacterium vulgare</name>
    <dbReference type="NCBI Taxonomy" id="1736751"/>
    <lineage>
        <taxon>Bacteria</taxon>
        <taxon>Pseudomonadati</taxon>
        <taxon>Pseudomonadota</taxon>
        <taxon>Alphaproteobacteria</taxon>
        <taxon>Maricaulales</taxon>
        <taxon>Maricaulaceae</taxon>
        <taxon>Hyphobacterium</taxon>
    </lineage>
</organism>
<evidence type="ECO:0000313" key="4">
    <source>
        <dbReference type="Proteomes" id="UP001595379"/>
    </source>
</evidence>
<feature type="signal peptide" evidence="2">
    <location>
        <begin position="1"/>
        <end position="19"/>
    </location>
</feature>
<feature type="coiled-coil region" evidence="1">
    <location>
        <begin position="374"/>
        <end position="401"/>
    </location>
</feature>
<gene>
    <name evidence="3" type="ORF">ACFOOR_05195</name>
</gene>
<dbReference type="Proteomes" id="UP001595379">
    <property type="component" value="Unassembled WGS sequence"/>
</dbReference>
<keyword evidence="4" id="KW-1185">Reference proteome</keyword>
<sequence>MPFSFLLAAVLGASLTPPATDPLGLAEAVHIAQSQDDPSSAQFGAMAESQRHRGAAATVFPDPTLGAAITGLPLATLDPDGEPMTQLRLSVRQMFPRGDTLRLSSQEALAQAAADEARQDLAEREIVRDVRLAWLESHYWDRAEHLTRLRIDTVAELTGVALSAYSAGQQNGHDVIRSELESLVLENRLHEIARHRETALAELERYVGPGAARRPIAPQSPRLPHIAEVDRLESGLTRHPAVAIADAAIRQREVRVDLALQEYRPAWAVEAGYGLRGGRSDVASIGVSVEMPLFERRRQDEGVAAAHDEVAAGELARQALLLDMRRSLVIEVSRLDRLTEQETHQRDAVLPAARDTREAVLVAYQNDVADFPELVRAELALLDAELALQRLETDRNAATARILFLAGDVQ</sequence>
<dbReference type="EMBL" id="JBHRSV010000004">
    <property type="protein sequence ID" value="MFC2925494.1"/>
    <property type="molecule type" value="Genomic_DNA"/>
</dbReference>
<accession>A0ABV6ZVV2</accession>
<dbReference type="InterPro" id="IPR010131">
    <property type="entry name" value="MdtP/NodT-like"/>
</dbReference>
<dbReference type="RefSeq" id="WP_236956182.1">
    <property type="nucleotide sequence ID" value="NZ_JBHRSV010000004.1"/>
</dbReference>
<protein>
    <submittedName>
        <fullName evidence="3">TolC family protein</fullName>
    </submittedName>
</protein>